<dbReference type="EMBL" id="KZ819637">
    <property type="protein sequence ID" value="PWN88964.1"/>
    <property type="molecule type" value="Genomic_DNA"/>
</dbReference>
<dbReference type="OrthoDB" id="2735536at2759"/>
<protein>
    <submittedName>
        <fullName evidence="4">NAD(P)-binding protein</fullName>
    </submittedName>
</protein>
<dbReference type="AlphaFoldDB" id="A0A316YJH5"/>
<dbReference type="PANTHER" id="PTHR10366">
    <property type="entry name" value="NAD DEPENDENT EPIMERASE/DEHYDRATASE"/>
    <property type="match status" value="1"/>
</dbReference>
<accession>A0A316YJH5</accession>
<evidence type="ECO:0000256" key="2">
    <source>
        <dbReference type="ARBA" id="ARBA00023445"/>
    </source>
</evidence>
<evidence type="ECO:0000313" key="4">
    <source>
        <dbReference type="EMBL" id="PWN88964.1"/>
    </source>
</evidence>
<evidence type="ECO:0000259" key="3">
    <source>
        <dbReference type="Pfam" id="PF01370"/>
    </source>
</evidence>
<gene>
    <name evidence="4" type="ORF">FA10DRAFT_260882</name>
</gene>
<dbReference type="InterPro" id="IPR001509">
    <property type="entry name" value="Epimerase_deHydtase"/>
</dbReference>
<dbReference type="STRING" id="215250.A0A316YJH5"/>
<proteinExistence type="inferred from homology"/>
<feature type="domain" description="NAD-dependent epimerase/dehydratase" evidence="3">
    <location>
        <begin position="10"/>
        <end position="258"/>
    </location>
</feature>
<dbReference type="RefSeq" id="XP_025376162.1">
    <property type="nucleotide sequence ID" value="XM_025520051.1"/>
</dbReference>
<reference evidence="4 5" key="1">
    <citation type="journal article" date="2018" name="Mol. Biol. Evol.">
        <title>Broad Genomic Sampling Reveals a Smut Pathogenic Ancestry of the Fungal Clade Ustilaginomycotina.</title>
        <authorList>
            <person name="Kijpornyongpan T."/>
            <person name="Mondo S.J."/>
            <person name="Barry K."/>
            <person name="Sandor L."/>
            <person name="Lee J."/>
            <person name="Lipzen A."/>
            <person name="Pangilinan J."/>
            <person name="LaButti K."/>
            <person name="Hainaut M."/>
            <person name="Henrissat B."/>
            <person name="Grigoriev I.V."/>
            <person name="Spatafora J.W."/>
            <person name="Aime M.C."/>
        </authorList>
    </citation>
    <scope>NUCLEOTIDE SEQUENCE [LARGE SCALE GENOMIC DNA]</scope>
    <source>
        <strain evidence="4 5">MCA 4198</strain>
    </source>
</reference>
<evidence type="ECO:0000313" key="5">
    <source>
        <dbReference type="Proteomes" id="UP000245768"/>
    </source>
</evidence>
<dbReference type="InParanoid" id="A0A316YJH5"/>
<sequence length="341" mass="37166">MVSFTPTDRVLVTGANGYLGSTIVKQLLSRGVHTRASVRSSASAEGLKAAFPDHPLLEIVFVPSLTEEGAFVSALKDVTYAIHTASPLTDHYTGNADRDLFQPALKGTTTILKDGLSSPTLKKVVVTSSIAALRNEGERVWTEETWNPVTREVALELERNASGDPATPLRIYGASKTFAEKAAWDWYGAAKPSFALTTVLPNFLVGEAALREDSIKSPTAQLLWDALVSKGRAPSMSGRSGYVDVRDVAKIHIDALLEQTTDSKRLLAVGDAATNFEVKKVAHNLRPNLFGSVEGEDPEAQEKKSWPQVEKNQFAKDRIRPFEEILAEFIDYVTENKLAAL</sequence>
<dbReference type="InterPro" id="IPR036291">
    <property type="entry name" value="NAD(P)-bd_dom_sf"/>
</dbReference>
<evidence type="ECO:0000256" key="1">
    <source>
        <dbReference type="ARBA" id="ARBA00023002"/>
    </source>
</evidence>
<dbReference type="Pfam" id="PF01370">
    <property type="entry name" value="Epimerase"/>
    <property type="match status" value="1"/>
</dbReference>
<comment type="similarity">
    <text evidence="2">Belongs to the NAD(P)-dependent epimerase/dehydratase family. Dihydroflavonol-4-reductase subfamily.</text>
</comment>
<dbReference type="PANTHER" id="PTHR10366:SF562">
    <property type="entry name" value="ALDEHYDE REDUCTASE II (AFU_ORTHOLOGUE AFUA_1G11360)"/>
    <property type="match status" value="1"/>
</dbReference>
<dbReference type="InterPro" id="IPR050425">
    <property type="entry name" value="NAD(P)_dehydrat-like"/>
</dbReference>
<keyword evidence="5" id="KW-1185">Reference proteome</keyword>
<name>A0A316YJH5_9BASI</name>
<dbReference type="SUPFAM" id="SSF51735">
    <property type="entry name" value="NAD(P)-binding Rossmann-fold domains"/>
    <property type="match status" value="1"/>
</dbReference>
<keyword evidence="1" id="KW-0560">Oxidoreductase</keyword>
<dbReference type="GeneID" id="37041967"/>
<organism evidence="4 5">
    <name type="scientific">Acaromyces ingoldii</name>
    <dbReference type="NCBI Taxonomy" id="215250"/>
    <lineage>
        <taxon>Eukaryota</taxon>
        <taxon>Fungi</taxon>
        <taxon>Dikarya</taxon>
        <taxon>Basidiomycota</taxon>
        <taxon>Ustilaginomycotina</taxon>
        <taxon>Exobasidiomycetes</taxon>
        <taxon>Exobasidiales</taxon>
        <taxon>Cryptobasidiaceae</taxon>
        <taxon>Acaromyces</taxon>
    </lineage>
</organism>
<dbReference type="Gene3D" id="3.40.50.720">
    <property type="entry name" value="NAD(P)-binding Rossmann-like Domain"/>
    <property type="match status" value="1"/>
</dbReference>
<dbReference type="Proteomes" id="UP000245768">
    <property type="component" value="Unassembled WGS sequence"/>
</dbReference>
<dbReference type="GO" id="GO:0016616">
    <property type="term" value="F:oxidoreductase activity, acting on the CH-OH group of donors, NAD or NADP as acceptor"/>
    <property type="evidence" value="ECO:0007669"/>
    <property type="project" value="TreeGrafter"/>
</dbReference>